<feature type="transmembrane region" description="Helical" evidence="6">
    <location>
        <begin position="83"/>
        <end position="101"/>
    </location>
</feature>
<accession>A0A948W890</accession>
<sequence length="335" mass="35566">MALLHGVAPYDIGRLVWKHVLSTPYGLSQILFRATPLIFTGLAVAIAFQTGLFNIGAEGQAVVGSLALATVGCTFSGLPALLLWPLVLGAGLFMGGFWGWIPGWLKARWGTHEVINTIMLNFIALALSNYVISHHLAMPESVRTADVAPSLWLPRLSGLWPATQGSPVNLSFVIAVFLAIAIHFFLKSTRAGFALRAAGRGPRAALWAGVKVNRAIILSMALSGAMASLVGLNTVLGYKHYYEDGMTGGVGFIGIGVALLARNNPIAIIPSALFFGFLSFTGLAINHLVPKEAVDVLTGAILILAILAEAWRRKRNRAVRAFTKRSGETGGGGDK</sequence>
<feature type="transmembrane region" description="Helical" evidence="6">
    <location>
        <begin position="113"/>
        <end position="132"/>
    </location>
</feature>
<protein>
    <submittedName>
        <fullName evidence="7">ABC transporter permease</fullName>
    </submittedName>
</protein>
<feature type="transmembrane region" description="Helical" evidence="6">
    <location>
        <begin position="268"/>
        <end position="287"/>
    </location>
</feature>
<dbReference type="PANTHER" id="PTHR47089:SF1">
    <property type="entry name" value="GUANOSINE ABC TRANSPORTER PERMEASE PROTEIN NUPP"/>
    <property type="match status" value="1"/>
</dbReference>
<gene>
    <name evidence="7" type="ORF">KJ970_21130</name>
</gene>
<reference evidence="7" key="1">
    <citation type="submission" date="2021-05" db="EMBL/GenBank/DDBJ databases">
        <title>Energy efficiency and biological interactions define the core microbiome of deep oligotrophic groundwater.</title>
        <authorList>
            <person name="Mehrshad M."/>
            <person name="Lopez-Fernandez M."/>
            <person name="Bell E."/>
            <person name="Bernier-Latmani R."/>
            <person name="Bertilsson S."/>
            <person name="Dopson M."/>
        </authorList>
    </citation>
    <scope>NUCLEOTIDE SEQUENCE</scope>
    <source>
        <strain evidence="7">Modern_marine.mb.64</strain>
    </source>
</reference>
<dbReference type="EMBL" id="JAHJDP010000119">
    <property type="protein sequence ID" value="MBU2693429.1"/>
    <property type="molecule type" value="Genomic_DNA"/>
</dbReference>
<feature type="transmembrane region" description="Helical" evidence="6">
    <location>
        <begin position="168"/>
        <end position="186"/>
    </location>
</feature>
<evidence type="ECO:0000256" key="6">
    <source>
        <dbReference type="SAM" id="Phobius"/>
    </source>
</evidence>
<evidence type="ECO:0000256" key="1">
    <source>
        <dbReference type="ARBA" id="ARBA00004651"/>
    </source>
</evidence>
<evidence type="ECO:0000313" key="8">
    <source>
        <dbReference type="Proteomes" id="UP000777784"/>
    </source>
</evidence>
<evidence type="ECO:0000256" key="4">
    <source>
        <dbReference type="ARBA" id="ARBA00022989"/>
    </source>
</evidence>
<evidence type="ECO:0000256" key="2">
    <source>
        <dbReference type="ARBA" id="ARBA00022475"/>
    </source>
</evidence>
<feature type="transmembrane region" description="Helical" evidence="6">
    <location>
        <begin position="215"/>
        <end position="235"/>
    </location>
</feature>
<keyword evidence="5 6" id="KW-0472">Membrane</keyword>
<dbReference type="InterPro" id="IPR001851">
    <property type="entry name" value="ABC_transp_permease"/>
</dbReference>
<feature type="transmembrane region" description="Helical" evidence="6">
    <location>
        <begin position="30"/>
        <end position="48"/>
    </location>
</feature>
<evidence type="ECO:0000256" key="5">
    <source>
        <dbReference type="ARBA" id="ARBA00023136"/>
    </source>
</evidence>
<dbReference type="GO" id="GO:0005886">
    <property type="term" value="C:plasma membrane"/>
    <property type="evidence" value="ECO:0007669"/>
    <property type="project" value="UniProtKB-SubCell"/>
</dbReference>
<comment type="caution">
    <text evidence="7">The sequence shown here is derived from an EMBL/GenBank/DDBJ whole genome shotgun (WGS) entry which is preliminary data.</text>
</comment>
<dbReference type="GO" id="GO:0022857">
    <property type="term" value="F:transmembrane transporter activity"/>
    <property type="evidence" value="ECO:0007669"/>
    <property type="project" value="InterPro"/>
</dbReference>
<dbReference type="Pfam" id="PF02653">
    <property type="entry name" value="BPD_transp_2"/>
    <property type="match status" value="1"/>
</dbReference>
<keyword evidence="3 6" id="KW-0812">Transmembrane</keyword>
<proteinExistence type="predicted"/>
<evidence type="ECO:0000313" key="7">
    <source>
        <dbReference type="EMBL" id="MBU2693429.1"/>
    </source>
</evidence>
<feature type="transmembrane region" description="Helical" evidence="6">
    <location>
        <begin position="241"/>
        <end position="261"/>
    </location>
</feature>
<dbReference type="Proteomes" id="UP000777784">
    <property type="component" value="Unassembled WGS sequence"/>
</dbReference>
<dbReference type="AlphaFoldDB" id="A0A948W890"/>
<evidence type="ECO:0000256" key="3">
    <source>
        <dbReference type="ARBA" id="ARBA00022692"/>
    </source>
</evidence>
<feature type="transmembrane region" description="Helical" evidence="6">
    <location>
        <begin position="293"/>
        <end position="311"/>
    </location>
</feature>
<dbReference type="CDD" id="cd06580">
    <property type="entry name" value="TM_PBP1_transp_TpRbsC_like"/>
    <property type="match status" value="1"/>
</dbReference>
<keyword evidence="4 6" id="KW-1133">Transmembrane helix</keyword>
<keyword evidence="2" id="KW-1003">Cell membrane</keyword>
<dbReference type="PANTHER" id="PTHR47089">
    <property type="entry name" value="ABC TRANSPORTER, PERMEASE PROTEIN"/>
    <property type="match status" value="1"/>
</dbReference>
<comment type="subcellular location">
    <subcellularLocation>
        <location evidence="1">Cell membrane</location>
        <topology evidence="1">Multi-pass membrane protein</topology>
    </subcellularLocation>
</comment>
<name>A0A948W890_UNCEI</name>
<organism evidence="7 8">
    <name type="scientific">Eiseniibacteriota bacterium</name>
    <dbReference type="NCBI Taxonomy" id="2212470"/>
    <lineage>
        <taxon>Bacteria</taxon>
        <taxon>Candidatus Eiseniibacteriota</taxon>
    </lineage>
</organism>
<feature type="transmembrane region" description="Helical" evidence="6">
    <location>
        <begin position="60"/>
        <end position="77"/>
    </location>
</feature>